<sequence length="442" mass="49966">MRSIKFNIITLLTILSLTTFAQTKVVSNAYNFGIILKIEKFAGRDFRYSLELKSTETDSLKKIFIQTRQVINDDEWLDNNLAKDVTKDTLWHSLKISSKINPKAKEIWLYANFEGNGNFFVDNLKFEIKTESGDWEEFPIKNADFENNGNDPLKGFRTNANIPAGTTIGLRNRTDSIGGKALLIKTTKASVILKTNYGNNKRVGRYSNINGIKIYYETYGTGEPLLLLHGNGQSIVDFNKQIPELAKHYHVIAVDTRAHGKSIDNDSSKLSYDIFASDMKILLDSLNLKKVNILGWSDGGNTGLIMAIKYPEYVGKLIVMGANLNPTENAVEKSMLNRLKKDLKMLQQKNDAESKQMIRLLSMLSTEPNIKVEELHKIASKTLVLAGERDVIRAEHTKLIADNIKNSKLIIFKKETHMVPEENASLFNKTVIDFLKEPETKN</sequence>
<dbReference type="EMBL" id="CP060723">
    <property type="protein sequence ID" value="QNN40625.1"/>
    <property type="molecule type" value="Genomic_DNA"/>
</dbReference>
<evidence type="ECO:0000313" key="5">
    <source>
        <dbReference type="Proteomes" id="UP000515806"/>
    </source>
</evidence>
<dbReference type="Gene3D" id="3.40.50.1820">
    <property type="entry name" value="alpha/beta hydrolase"/>
    <property type="match status" value="1"/>
</dbReference>
<evidence type="ECO:0000256" key="1">
    <source>
        <dbReference type="SAM" id="Coils"/>
    </source>
</evidence>
<dbReference type="Proteomes" id="UP000515806">
    <property type="component" value="Chromosome"/>
</dbReference>
<evidence type="ECO:0000259" key="3">
    <source>
        <dbReference type="Pfam" id="PF00561"/>
    </source>
</evidence>
<accession>A0A7G9QBA0</accession>
<name>A0A7G9QBA0_9SPHI</name>
<reference evidence="4 5" key="1">
    <citation type="submission" date="2020-08" db="EMBL/GenBank/DDBJ databases">
        <title>Genome sequence of Pedobacter roseus KACC 11594T.</title>
        <authorList>
            <person name="Hyun D.-W."/>
            <person name="Bae J.-W."/>
        </authorList>
    </citation>
    <scope>NUCLEOTIDE SEQUENCE [LARGE SCALE GENOMIC DNA]</scope>
    <source>
        <strain evidence="4 5">KACC 11594</strain>
    </source>
</reference>
<dbReference type="KEGG" id="proe:H9L23_15955"/>
<feature type="signal peptide" evidence="2">
    <location>
        <begin position="1"/>
        <end position="21"/>
    </location>
</feature>
<feature type="chain" id="PRO_5028903934" evidence="2">
    <location>
        <begin position="22"/>
        <end position="442"/>
    </location>
</feature>
<proteinExistence type="predicted"/>
<keyword evidence="1" id="KW-0175">Coiled coil</keyword>
<feature type="coiled-coil region" evidence="1">
    <location>
        <begin position="329"/>
        <end position="356"/>
    </location>
</feature>
<dbReference type="PANTHER" id="PTHR46331">
    <property type="entry name" value="VALACYCLOVIR HYDROLASE"/>
    <property type="match status" value="1"/>
</dbReference>
<evidence type="ECO:0000256" key="2">
    <source>
        <dbReference type="SAM" id="SignalP"/>
    </source>
</evidence>
<evidence type="ECO:0000313" key="4">
    <source>
        <dbReference type="EMBL" id="QNN40625.1"/>
    </source>
</evidence>
<organism evidence="4 5">
    <name type="scientific">Pedobacter roseus</name>
    <dbReference type="NCBI Taxonomy" id="336820"/>
    <lineage>
        <taxon>Bacteria</taxon>
        <taxon>Pseudomonadati</taxon>
        <taxon>Bacteroidota</taxon>
        <taxon>Sphingobacteriia</taxon>
        <taxon>Sphingobacteriales</taxon>
        <taxon>Sphingobacteriaceae</taxon>
        <taxon>Pedobacter</taxon>
    </lineage>
</organism>
<dbReference type="InterPro" id="IPR029058">
    <property type="entry name" value="AB_hydrolase_fold"/>
</dbReference>
<dbReference type="GO" id="GO:0017171">
    <property type="term" value="F:serine hydrolase activity"/>
    <property type="evidence" value="ECO:0007669"/>
    <property type="project" value="TreeGrafter"/>
</dbReference>
<dbReference type="SUPFAM" id="SSF53474">
    <property type="entry name" value="alpha/beta-Hydrolases"/>
    <property type="match status" value="1"/>
</dbReference>
<protein>
    <submittedName>
        <fullName evidence="4">Alpha/beta hydrolase</fullName>
    </submittedName>
</protein>
<dbReference type="PANTHER" id="PTHR46331:SF2">
    <property type="entry name" value="VALACYCLOVIR HYDROLASE"/>
    <property type="match status" value="1"/>
</dbReference>
<feature type="domain" description="AB hydrolase-1" evidence="3">
    <location>
        <begin position="224"/>
        <end position="347"/>
    </location>
</feature>
<keyword evidence="4" id="KW-0378">Hydrolase</keyword>
<dbReference type="PRINTS" id="PR00111">
    <property type="entry name" value="ABHYDROLASE"/>
</dbReference>
<dbReference type="RefSeq" id="WP_187591339.1">
    <property type="nucleotide sequence ID" value="NZ_CP060723.1"/>
</dbReference>
<keyword evidence="5" id="KW-1185">Reference proteome</keyword>
<dbReference type="InterPro" id="IPR000073">
    <property type="entry name" value="AB_hydrolase_1"/>
</dbReference>
<dbReference type="Pfam" id="PF00561">
    <property type="entry name" value="Abhydrolase_1"/>
    <property type="match status" value="1"/>
</dbReference>
<dbReference type="AlphaFoldDB" id="A0A7G9QBA0"/>
<keyword evidence="2" id="KW-0732">Signal</keyword>
<gene>
    <name evidence="4" type="ORF">H9L23_15955</name>
</gene>